<accession>A0A5A7QW41</accession>
<comment type="caution">
    <text evidence="2">The sequence shown here is derived from an EMBL/GenBank/DDBJ whole genome shotgun (WGS) entry which is preliminary data.</text>
</comment>
<feature type="coiled-coil region" evidence="1">
    <location>
        <begin position="65"/>
        <end position="92"/>
    </location>
</feature>
<gene>
    <name evidence="2" type="ORF">STAS_26833</name>
</gene>
<sequence>MPFKGCPYVHTEVKNLMTPTSVIKKCKKKSKTANTVRMANKAYSSEQRHHILQETIDGVHNTCLKESLQKLIHEKNANMQKMQFEIHSLQNRLASMPWADFRTFWHFPRIVCSFCLLPI</sequence>
<dbReference type="AlphaFoldDB" id="A0A5A7QW41"/>
<proteinExistence type="predicted"/>
<dbReference type="Proteomes" id="UP000325081">
    <property type="component" value="Unassembled WGS sequence"/>
</dbReference>
<name>A0A5A7QW41_STRAF</name>
<protein>
    <submittedName>
        <fullName evidence="2">Eukaryotic translation initiation factor 3subunit L</fullName>
    </submittedName>
</protein>
<keyword evidence="1" id="KW-0175">Coiled coil</keyword>
<reference evidence="3" key="1">
    <citation type="journal article" date="2019" name="Curr. Biol.">
        <title>Genome Sequence of Striga asiatica Provides Insight into the Evolution of Plant Parasitism.</title>
        <authorList>
            <person name="Yoshida S."/>
            <person name="Kim S."/>
            <person name="Wafula E.K."/>
            <person name="Tanskanen J."/>
            <person name="Kim Y.M."/>
            <person name="Honaas L."/>
            <person name="Yang Z."/>
            <person name="Spallek T."/>
            <person name="Conn C.E."/>
            <person name="Ichihashi Y."/>
            <person name="Cheong K."/>
            <person name="Cui S."/>
            <person name="Der J.P."/>
            <person name="Gundlach H."/>
            <person name="Jiao Y."/>
            <person name="Hori C."/>
            <person name="Ishida J.K."/>
            <person name="Kasahara H."/>
            <person name="Kiba T."/>
            <person name="Kim M.S."/>
            <person name="Koo N."/>
            <person name="Laohavisit A."/>
            <person name="Lee Y.H."/>
            <person name="Lumba S."/>
            <person name="McCourt P."/>
            <person name="Mortimer J.C."/>
            <person name="Mutuku J.M."/>
            <person name="Nomura T."/>
            <person name="Sasaki-Sekimoto Y."/>
            <person name="Seto Y."/>
            <person name="Wang Y."/>
            <person name="Wakatake T."/>
            <person name="Sakakibara H."/>
            <person name="Demura T."/>
            <person name="Yamaguchi S."/>
            <person name="Yoneyama K."/>
            <person name="Manabe R.I."/>
            <person name="Nelson D.C."/>
            <person name="Schulman A.H."/>
            <person name="Timko M.P."/>
            <person name="dePamphilis C.W."/>
            <person name="Choi D."/>
            <person name="Shirasu K."/>
        </authorList>
    </citation>
    <scope>NUCLEOTIDE SEQUENCE [LARGE SCALE GENOMIC DNA]</scope>
    <source>
        <strain evidence="3">cv. UVA1</strain>
    </source>
</reference>
<organism evidence="2 3">
    <name type="scientific">Striga asiatica</name>
    <name type="common">Asiatic witchweed</name>
    <name type="synonym">Buchnera asiatica</name>
    <dbReference type="NCBI Taxonomy" id="4170"/>
    <lineage>
        <taxon>Eukaryota</taxon>
        <taxon>Viridiplantae</taxon>
        <taxon>Streptophyta</taxon>
        <taxon>Embryophyta</taxon>
        <taxon>Tracheophyta</taxon>
        <taxon>Spermatophyta</taxon>
        <taxon>Magnoliopsida</taxon>
        <taxon>eudicotyledons</taxon>
        <taxon>Gunneridae</taxon>
        <taxon>Pentapetalae</taxon>
        <taxon>asterids</taxon>
        <taxon>lamiids</taxon>
        <taxon>Lamiales</taxon>
        <taxon>Orobanchaceae</taxon>
        <taxon>Buchnereae</taxon>
        <taxon>Striga</taxon>
    </lineage>
</organism>
<dbReference type="GO" id="GO:0003743">
    <property type="term" value="F:translation initiation factor activity"/>
    <property type="evidence" value="ECO:0007669"/>
    <property type="project" value="UniProtKB-KW"/>
</dbReference>
<keyword evidence="2" id="KW-0396">Initiation factor</keyword>
<evidence type="ECO:0000313" key="2">
    <source>
        <dbReference type="EMBL" id="GER49573.1"/>
    </source>
</evidence>
<dbReference type="EMBL" id="BKCP01008737">
    <property type="protein sequence ID" value="GER49573.1"/>
    <property type="molecule type" value="Genomic_DNA"/>
</dbReference>
<keyword evidence="2" id="KW-0648">Protein biosynthesis</keyword>
<evidence type="ECO:0000256" key="1">
    <source>
        <dbReference type="SAM" id="Coils"/>
    </source>
</evidence>
<evidence type="ECO:0000313" key="3">
    <source>
        <dbReference type="Proteomes" id="UP000325081"/>
    </source>
</evidence>
<keyword evidence="3" id="KW-1185">Reference proteome</keyword>